<keyword evidence="4 9" id="KW-0812">Transmembrane</keyword>
<organism evidence="10 11">
    <name type="scientific">Cyanidiococcus yangmingshanensis</name>
    <dbReference type="NCBI Taxonomy" id="2690220"/>
    <lineage>
        <taxon>Eukaryota</taxon>
        <taxon>Rhodophyta</taxon>
        <taxon>Bangiophyceae</taxon>
        <taxon>Cyanidiales</taxon>
        <taxon>Cyanidiaceae</taxon>
        <taxon>Cyanidiococcus</taxon>
    </lineage>
</organism>
<keyword evidence="5" id="KW-0653">Protein transport</keyword>
<evidence type="ECO:0000313" key="11">
    <source>
        <dbReference type="Proteomes" id="UP000530660"/>
    </source>
</evidence>
<keyword evidence="3" id="KW-0813">Transport</keyword>
<reference evidence="10 11" key="1">
    <citation type="journal article" date="2020" name="J. Phycol.">
        <title>Comparative genome analysis reveals Cyanidiococcus gen. nov., a new extremophilic red algal genus sister to Cyanidioschyzon (Cyanidioschyzonaceae, Rhodophyta).</title>
        <authorList>
            <person name="Liu S.-L."/>
            <person name="Chiang Y.-R."/>
            <person name="Yoon H.S."/>
            <person name="Fu H.-Y."/>
        </authorList>
    </citation>
    <scope>NUCLEOTIDE SEQUENCE [LARGE SCALE GENOMIC DNA]</scope>
    <source>
        <strain evidence="10 11">THAL066</strain>
    </source>
</reference>
<dbReference type="Proteomes" id="UP000530660">
    <property type="component" value="Unassembled WGS sequence"/>
</dbReference>
<evidence type="ECO:0000256" key="1">
    <source>
        <dbReference type="ARBA" id="ARBA00004653"/>
    </source>
</evidence>
<feature type="transmembrane region" description="Helical" evidence="9">
    <location>
        <begin position="18"/>
        <end position="39"/>
    </location>
</feature>
<comment type="similarity">
    <text evidence="2">Belongs to the SYS1 family.</text>
</comment>
<feature type="transmembrane region" description="Helical" evidence="9">
    <location>
        <begin position="129"/>
        <end position="147"/>
    </location>
</feature>
<dbReference type="GO" id="GO:0034067">
    <property type="term" value="P:protein localization to Golgi apparatus"/>
    <property type="evidence" value="ECO:0007669"/>
    <property type="project" value="TreeGrafter"/>
</dbReference>
<dbReference type="GO" id="GO:0043001">
    <property type="term" value="P:Golgi to plasma membrane protein transport"/>
    <property type="evidence" value="ECO:0007669"/>
    <property type="project" value="TreeGrafter"/>
</dbReference>
<dbReference type="GO" id="GO:0006895">
    <property type="term" value="P:Golgi to endosome transport"/>
    <property type="evidence" value="ECO:0007669"/>
    <property type="project" value="TreeGrafter"/>
</dbReference>
<evidence type="ECO:0000256" key="6">
    <source>
        <dbReference type="ARBA" id="ARBA00022989"/>
    </source>
</evidence>
<evidence type="ECO:0000256" key="8">
    <source>
        <dbReference type="ARBA" id="ARBA00023136"/>
    </source>
</evidence>
<dbReference type="GO" id="GO:0005802">
    <property type="term" value="C:trans-Golgi network"/>
    <property type="evidence" value="ECO:0007669"/>
    <property type="project" value="TreeGrafter"/>
</dbReference>
<dbReference type="PANTHER" id="PTHR12952">
    <property type="entry name" value="SYS1"/>
    <property type="match status" value="1"/>
</dbReference>
<dbReference type="InterPro" id="IPR019185">
    <property type="entry name" value="Integral_membrane_SYS1-rel"/>
</dbReference>
<evidence type="ECO:0000256" key="9">
    <source>
        <dbReference type="SAM" id="Phobius"/>
    </source>
</evidence>
<keyword evidence="6 9" id="KW-1133">Transmembrane helix</keyword>
<sequence>MPGRQETTAGRQRLRLEVFWRLFQLLFVVTGFYLGYALALNLLDWLLLGRAAVGRSVLERIFDASSFRLDSIPGIGQVFAATVAFVWTIVLVYYVVERARQCLDYALSLFLIHCGACSLGFGLPASFLWWSWHLVGALLIGVFATTWRRHKDLAPIAVVHWKALVQIKQLGFSPEPSIPYEMDAGHSPRPLSPALLGWLNG</sequence>
<protein>
    <submittedName>
        <fullName evidence="10">Uncharacterized protein</fullName>
    </submittedName>
</protein>
<comment type="subcellular location">
    <subcellularLocation>
        <location evidence="1">Golgi apparatus membrane</location>
        <topology evidence="1">Multi-pass membrane protein</topology>
    </subcellularLocation>
</comment>
<dbReference type="Pfam" id="PF09801">
    <property type="entry name" value="SYS1"/>
    <property type="match status" value="1"/>
</dbReference>
<evidence type="ECO:0000256" key="2">
    <source>
        <dbReference type="ARBA" id="ARBA00008160"/>
    </source>
</evidence>
<feature type="transmembrane region" description="Helical" evidence="9">
    <location>
        <begin position="103"/>
        <end position="123"/>
    </location>
</feature>
<dbReference type="GO" id="GO:0005829">
    <property type="term" value="C:cytosol"/>
    <property type="evidence" value="ECO:0007669"/>
    <property type="project" value="GOC"/>
</dbReference>
<comment type="caution">
    <text evidence="10">The sequence shown here is derived from an EMBL/GenBank/DDBJ whole genome shotgun (WGS) entry which is preliminary data.</text>
</comment>
<dbReference type="PANTHER" id="PTHR12952:SF0">
    <property type="entry name" value="PROTEIN SYS1 HOMOLOG"/>
    <property type="match status" value="1"/>
</dbReference>
<proteinExistence type="inferred from homology"/>
<dbReference type="OrthoDB" id="542931at2759"/>
<accession>A0A7J7ILN5</accession>
<evidence type="ECO:0000256" key="5">
    <source>
        <dbReference type="ARBA" id="ARBA00022927"/>
    </source>
</evidence>
<keyword evidence="8 9" id="KW-0472">Membrane</keyword>
<dbReference type="GO" id="GO:0000139">
    <property type="term" value="C:Golgi membrane"/>
    <property type="evidence" value="ECO:0007669"/>
    <property type="project" value="UniProtKB-SubCell"/>
</dbReference>
<name>A0A7J7ILN5_9RHOD</name>
<dbReference type="EMBL" id="VWRR01000006">
    <property type="protein sequence ID" value="KAF6003554.1"/>
    <property type="molecule type" value="Genomic_DNA"/>
</dbReference>
<feature type="transmembrane region" description="Helical" evidence="9">
    <location>
        <begin position="75"/>
        <end position="96"/>
    </location>
</feature>
<keyword evidence="7" id="KW-0333">Golgi apparatus</keyword>
<evidence type="ECO:0000256" key="7">
    <source>
        <dbReference type="ARBA" id="ARBA00023034"/>
    </source>
</evidence>
<evidence type="ECO:0000313" key="10">
    <source>
        <dbReference type="EMBL" id="KAF6003554.1"/>
    </source>
</evidence>
<keyword evidence="11" id="KW-1185">Reference proteome</keyword>
<dbReference type="AlphaFoldDB" id="A0A7J7ILN5"/>
<evidence type="ECO:0000256" key="3">
    <source>
        <dbReference type="ARBA" id="ARBA00022448"/>
    </source>
</evidence>
<gene>
    <name evidence="10" type="ORF">F1559_002512</name>
</gene>
<evidence type="ECO:0000256" key="4">
    <source>
        <dbReference type="ARBA" id="ARBA00022692"/>
    </source>
</evidence>